<evidence type="ECO:0000313" key="2">
    <source>
        <dbReference type="Proteomes" id="UP000821865"/>
    </source>
</evidence>
<protein>
    <submittedName>
        <fullName evidence="1">Uncharacterized protein</fullName>
    </submittedName>
</protein>
<accession>A0ACB8DPT5</accession>
<organism evidence="1 2">
    <name type="scientific">Dermacentor silvarum</name>
    <name type="common">Tick</name>
    <dbReference type="NCBI Taxonomy" id="543639"/>
    <lineage>
        <taxon>Eukaryota</taxon>
        <taxon>Metazoa</taxon>
        <taxon>Ecdysozoa</taxon>
        <taxon>Arthropoda</taxon>
        <taxon>Chelicerata</taxon>
        <taxon>Arachnida</taxon>
        <taxon>Acari</taxon>
        <taxon>Parasitiformes</taxon>
        <taxon>Ixodida</taxon>
        <taxon>Ixodoidea</taxon>
        <taxon>Ixodidae</taxon>
        <taxon>Rhipicephalinae</taxon>
        <taxon>Dermacentor</taxon>
    </lineage>
</organism>
<name>A0ACB8DPT5_DERSI</name>
<dbReference type="Proteomes" id="UP000821865">
    <property type="component" value="Chromosome 10"/>
</dbReference>
<reference evidence="1" key="1">
    <citation type="submission" date="2020-05" db="EMBL/GenBank/DDBJ databases">
        <title>Large-scale comparative analyses of tick genomes elucidate their genetic diversity and vector capacities.</title>
        <authorList>
            <person name="Jia N."/>
            <person name="Wang J."/>
            <person name="Shi W."/>
            <person name="Du L."/>
            <person name="Sun Y."/>
            <person name="Zhan W."/>
            <person name="Jiang J."/>
            <person name="Wang Q."/>
            <person name="Zhang B."/>
            <person name="Ji P."/>
            <person name="Sakyi L.B."/>
            <person name="Cui X."/>
            <person name="Yuan T."/>
            <person name="Jiang B."/>
            <person name="Yang W."/>
            <person name="Lam T.T.-Y."/>
            <person name="Chang Q."/>
            <person name="Ding S."/>
            <person name="Wang X."/>
            <person name="Zhu J."/>
            <person name="Ruan X."/>
            <person name="Zhao L."/>
            <person name="Wei J."/>
            <person name="Que T."/>
            <person name="Du C."/>
            <person name="Cheng J."/>
            <person name="Dai P."/>
            <person name="Han X."/>
            <person name="Huang E."/>
            <person name="Gao Y."/>
            <person name="Liu J."/>
            <person name="Shao H."/>
            <person name="Ye R."/>
            <person name="Li L."/>
            <person name="Wei W."/>
            <person name="Wang X."/>
            <person name="Wang C."/>
            <person name="Yang T."/>
            <person name="Huo Q."/>
            <person name="Li W."/>
            <person name="Guo W."/>
            <person name="Chen H."/>
            <person name="Zhou L."/>
            <person name="Ni X."/>
            <person name="Tian J."/>
            <person name="Zhou Y."/>
            <person name="Sheng Y."/>
            <person name="Liu T."/>
            <person name="Pan Y."/>
            <person name="Xia L."/>
            <person name="Li J."/>
            <person name="Zhao F."/>
            <person name="Cao W."/>
        </authorList>
    </citation>
    <scope>NUCLEOTIDE SEQUENCE</scope>
    <source>
        <strain evidence="1">Dsil-2018</strain>
    </source>
</reference>
<comment type="caution">
    <text evidence="1">The sequence shown here is derived from an EMBL/GenBank/DDBJ whole genome shotgun (WGS) entry which is preliminary data.</text>
</comment>
<sequence>MEVTVEGHTLNAQELQSDDWTPVLYKAYASRPASSPKPPHHSGNATSEAANPSARNAAHDAAADTRSGKTPTRLPPATKDTCLTVLRSKQLPPLPPNAIRVVVRPRGELRLLDVPTPRLRKAVQTQLQITLPDDFCLCTHPTNNTFTMATTHFPTAETLKTLTSLAIGDQTYPCAAYVTPPPGATRGVITNTYDDETPTQLYQDLVRRNPEYTILAARSMGKTQSILITFDANAVPHSIKYTGAIHRCTLHHGSPDACTNCTQPGHRHDVCLSPKTNICPRCGTQHSQQDPPCTPKFIMCEGPHLTGTGSCKGRNLHSHGNSQATQKRSSRNLSHPGTVFPNCHPDPPSPTKTIKPGG</sequence>
<proteinExistence type="predicted"/>
<gene>
    <name evidence="1" type="ORF">HPB49_014866</name>
</gene>
<keyword evidence="2" id="KW-1185">Reference proteome</keyword>
<dbReference type="EMBL" id="CM023479">
    <property type="protein sequence ID" value="KAH7974389.1"/>
    <property type="molecule type" value="Genomic_DNA"/>
</dbReference>
<evidence type="ECO:0000313" key="1">
    <source>
        <dbReference type="EMBL" id="KAH7974389.1"/>
    </source>
</evidence>